<sequence>MMTAAAEAQAFWDLLPSVATARNKEELEGMQETAEAPLLTTPPNKRRKSQSPRSTRSTGTASTATPPSRGTRTQRPAKRQTNADLETAVRLVAQMAIRQEDHSNLTRSDRAFVLHMANQTPGIIAPFLKVTKRWQEMREATPDQVRLPLRLAELQNTPAAMTAVRNQGRLNAENQWIIEKWSPALQRLVKDEQRTPMDFDRTVELLAKLKAGFQEPVTLLRCHATRAITENMTKPTTVFLIEVSLRGAKADELYDCVRLLCGHSALSLIGAQLRPEGMKRSPACQELQKILNRLRDR</sequence>
<evidence type="ECO:0000313" key="3">
    <source>
        <dbReference type="Proteomes" id="UP000604046"/>
    </source>
</evidence>
<feature type="compositionally biased region" description="Low complexity" evidence="1">
    <location>
        <begin position="51"/>
        <end position="69"/>
    </location>
</feature>
<feature type="compositionally biased region" description="Polar residues" evidence="1">
    <location>
        <begin position="70"/>
        <end position="84"/>
    </location>
</feature>
<organism evidence="2 3">
    <name type="scientific">Symbiodinium natans</name>
    <dbReference type="NCBI Taxonomy" id="878477"/>
    <lineage>
        <taxon>Eukaryota</taxon>
        <taxon>Sar</taxon>
        <taxon>Alveolata</taxon>
        <taxon>Dinophyceae</taxon>
        <taxon>Suessiales</taxon>
        <taxon>Symbiodiniaceae</taxon>
        <taxon>Symbiodinium</taxon>
    </lineage>
</organism>
<evidence type="ECO:0000313" key="2">
    <source>
        <dbReference type="EMBL" id="CAE7552082.1"/>
    </source>
</evidence>
<gene>
    <name evidence="2" type="primary">pol</name>
    <name evidence="2" type="ORF">SNAT2548_LOCUS31012</name>
</gene>
<feature type="region of interest" description="Disordered" evidence="1">
    <location>
        <begin position="23"/>
        <end position="85"/>
    </location>
</feature>
<reference evidence="2" key="1">
    <citation type="submission" date="2021-02" db="EMBL/GenBank/DDBJ databases">
        <authorList>
            <person name="Dougan E. K."/>
            <person name="Rhodes N."/>
            <person name="Thang M."/>
            <person name="Chan C."/>
        </authorList>
    </citation>
    <scope>NUCLEOTIDE SEQUENCE</scope>
</reference>
<dbReference type="Proteomes" id="UP000604046">
    <property type="component" value="Unassembled WGS sequence"/>
</dbReference>
<name>A0A812U2I0_9DINO</name>
<evidence type="ECO:0000256" key="1">
    <source>
        <dbReference type="SAM" id="MobiDB-lite"/>
    </source>
</evidence>
<protein>
    <submittedName>
        <fullName evidence="2">Pol protein</fullName>
    </submittedName>
</protein>
<dbReference type="EMBL" id="CAJNDS010002634">
    <property type="protein sequence ID" value="CAE7552082.1"/>
    <property type="molecule type" value="Genomic_DNA"/>
</dbReference>
<comment type="caution">
    <text evidence="2">The sequence shown here is derived from an EMBL/GenBank/DDBJ whole genome shotgun (WGS) entry which is preliminary data.</text>
</comment>
<accession>A0A812U2I0</accession>
<proteinExistence type="predicted"/>
<dbReference type="OrthoDB" id="415538at2759"/>
<keyword evidence="3" id="KW-1185">Reference proteome</keyword>
<dbReference type="AlphaFoldDB" id="A0A812U2I0"/>